<reference evidence="2" key="2">
    <citation type="submission" date="2024-06" db="EMBL/GenBank/DDBJ databases">
        <authorList>
            <person name="Plum-Jensen L.E."/>
            <person name="Schramm A."/>
            <person name="Marshall I.P.G."/>
        </authorList>
    </citation>
    <scope>NUCLEOTIDE SEQUENCE</scope>
    <source>
        <strain evidence="2">Rat1</strain>
    </source>
</reference>
<sequence>MAAKKQANTRPWCPFCGMDVGRPVDAPQRKMTEFPVGRCECGAVYVCDATGHNVGSAMVECLVYACGEEWDLAWELIPEDDYLTGRVEDYDDVTHQICPKRNLDGRGVRGVLYFVRLHKDVAEIADRFAKKKEQEVQNAFSESERGSQNSIIPEVEPARDPKRKKKRASKTIVKQLADAQDIDGLLDLCFDDKRTLRFMQRLLYEPDPVKRYKTAWLIGQVCARLSTREPAPVADMLHRLFEACSDSASMPWGMVEAIGAIISARTDIYGAFTRHLLNFMDDQGTQEAALWGLSEIAASRPDLIRNTPFYSTFHFLEHHNPVVRGLMARLLGRIKAKEAMFQIMGLQKDEAEIILYEQGDPVKMTVAALVKEAVAGMQEA</sequence>
<evidence type="ECO:0000256" key="1">
    <source>
        <dbReference type="SAM" id="MobiDB-lite"/>
    </source>
</evidence>
<dbReference type="KEGG" id="eaj:Q3M24_08775"/>
<dbReference type="InterPro" id="IPR011989">
    <property type="entry name" value="ARM-like"/>
</dbReference>
<feature type="region of interest" description="Disordered" evidence="1">
    <location>
        <begin position="138"/>
        <end position="167"/>
    </location>
</feature>
<dbReference type="InterPro" id="IPR054701">
    <property type="entry name" value="DVU0298-like"/>
</dbReference>
<feature type="compositionally biased region" description="Polar residues" evidence="1">
    <location>
        <begin position="138"/>
        <end position="151"/>
    </location>
</feature>
<dbReference type="NCBIfam" id="NF045662">
    <property type="entry name" value="DVU0298_fam"/>
    <property type="match status" value="1"/>
</dbReference>
<reference evidence="2" key="1">
    <citation type="journal article" date="2024" name="Syst. Appl. Microbiol.">
        <title>First single-strain enrichments of Electrothrix cable bacteria, description of E. aestuarii sp. nov. and E. rattekaaiensis sp. nov., and proposal of a cable bacteria taxonomy following the rules of the SeqCode.</title>
        <authorList>
            <person name="Plum-Jensen L.E."/>
            <person name="Schramm A."/>
            <person name="Marshall I.P.G."/>
        </authorList>
    </citation>
    <scope>NUCLEOTIDE SEQUENCE</scope>
    <source>
        <strain evidence="2">Rat1</strain>
    </source>
</reference>
<accession>A0AAU8LZV7</accession>
<dbReference type="InterPro" id="IPR016024">
    <property type="entry name" value="ARM-type_fold"/>
</dbReference>
<organism evidence="2">
    <name type="scientific">Candidatus Electrothrix aestuarii</name>
    <dbReference type="NCBI Taxonomy" id="3062594"/>
    <lineage>
        <taxon>Bacteria</taxon>
        <taxon>Pseudomonadati</taxon>
        <taxon>Thermodesulfobacteriota</taxon>
        <taxon>Desulfobulbia</taxon>
        <taxon>Desulfobulbales</taxon>
        <taxon>Desulfobulbaceae</taxon>
        <taxon>Candidatus Electrothrix</taxon>
    </lineage>
</organism>
<dbReference type="EMBL" id="CP159373">
    <property type="protein sequence ID" value="XCN74817.1"/>
    <property type="molecule type" value="Genomic_DNA"/>
</dbReference>
<dbReference type="AlphaFoldDB" id="A0AAU8LZV7"/>
<dbReference type="SUPFAM" id="SSF48371">
    <property type="entry name" value="ARM repeat"/>
    <property type="match status" value="1"/>
</dbReference>
<dbReference type="Gene3D" id="1.25.10.10">
    <property type="entry name" value="Leucine-rich Repeat Variant"/>
    <property type="match status" value="1"/>
</dbReference>
<evidence type="ECO:0000313" key="2">
    <source>
        <dbReference type="EMBL" id="XCN74817.1"/>
    </source>
</evidence>
<proteinExistence type="predicted"/>
<gene>
    <name evidence="2" type="ORF">Q3M24_08775</name>
</gene>
<protein>
    <submittedName>
        <fullName evidence="2">DVU0298 family protein</fullName>
    </submittedName>
</protein>
<name>A0AAU8LZV7_9BACT</name>